<dbReference type="AlphaFoldDB" id="X1NFY4"/>
<dbReference type="InterPro" id="IPR043166">
    <property type="entry name" value="LarA-like_C"/>
</dbReference>
<gene>
    <name evidence="2" type="ORF">S06H3_28045</name>
</gene>
<organism evidence="2">
    <name type="scientific">marine sediment metagenome</name>
    <dbReference type="NCBI Taxonomy" id="412755"/>
    <lineage>
        <taxon>unclassified sequences</taxon>
        <taxon>metagenomes</taxon>
        <taxon>ecological metagenomes</taxon>
    </lineage>
</organism>
<accession>X1NFY4</accession>
<evidence type="ECO:0000259" key="1">
    <source>
        <dbReference type="Pfam" id="PF21113"/>
    </source>
</evidence>
<dbReference type="InterPro" id="IPR048520">
    <property type="entry name" value="LarA_C"/>
</dbReference>
<feature type="non-terminal residue" evidence="2">
    <location>
        <position position="1"/>
    </location>
</feature>
<proteinExistence type="predicted"/>
<protein>
    <recommendedName>
        <fullName evidence="1">Lactate racemase C-terminal domain-containing protein</fullName>
    </recommendedName>
</protein>
<evidence type="ECO:0000313" key="2">
    <source>
        <dbReference type="EMBL" id="GAI25725.1"/>
    </source>
</evidence>
<dbReference type="EMBL" id="BARV01016332">
    <property type="protein sequence ID" value="GAI25725.1"/>
    <property type="molecule type" value="Genomic_DNA"/>
</dbReference>
<comment type="caution">
    <text evidence="2">The sequence shown here is derived from an EMBL/GenBank/DDBJ whole genome shotgun (WGS) entry which is preliminary data.</text>
</comment>
<reference evidence="2" key="1">
    <citation type="journal article" date="2014" name="Front. Microbiol.">
        <title>High frequency of phylogenetically diverse reductive dehalogenase-homologous genes in deep subseafloor sedimentary metagenomes.</title>
        <authorList>
            <person name="Kawai M."/>
            <person name="Futagami T."/>
            <person name="Toyoda A."/>
            <person name="Takaki Y."/>
            <person name="Nishi S."/>
            <person name="Hori S."/>
            <person name="Arai W."/>
            <person name="Tsubouchi T."/>
            <person name="Morono Y."/>
            <person name="Uchiyama I."/>
            <person name="Ito T."/>
            <person name="Fujiyama A."/>
            <person name="Inagaki F."/>
            <person name="Takami H."/>
        </authorList>
    </citation>
    <scope>NUCLEOTIDE SEQUENCE</scope>
    <source>
        <strain evidence="2">Expedition CK06-06</strain>
    </source>
</reference>
<feature type="domain" description="Lactate racemase C-terminal" evidence="1">
    <location>
        <begin position="1"/>
        <end position="63"/>
    </location>
</feature>
<dbReference type="Pfam" id="PF21113">
    <property type="entry name" value="LarA_C"/>
    <property type="match status" value="1"/>
</dbReference>
<sequence>DQWEAQIQARVQQLAEVYVYSSHLSDEQVRGMLMRPCHDIEGTLAQLGERYGPGSRICVLPEGPQTIPYLA</sequence>
<dbReference type="Gene3D" id="3.90.226.30">
    <property type="match status" value="1"/>
</dbReference>
<name>X1NFY4_9ZZZZ</name>